<proteinExistence type="predicted"/>
<dbReference type="SMART" id="SM01289">
    <property type="entry name" value="PYRIN"/>
    <property type="match status" value="1"/>
</dbReference>
<dbReference type="GeneID" id="103375182"/>
<dbReference type="CDD" id="cd08321">
    <property type="entry name" value="Pyrin_ASC-like"/>
    <property type="match status" value="1"/>
</dbReference>
<dbReference type="PROSITE" id="PS50824">
    <property type="entry name" value="DAPIN"/>
    <property type="match status" value="1"/>
</dbReference>
<evidence type="ECO:0000259" key="1">
    <source>
        <dbReference type="PROSITE" id="PS50824"/>
    </source>
</evidence>
<dbReference type="Gene3D" id="1.10.533.10">
    <property type="entry name" value="Death Domain, Fas"/>
    <property type="match status" value="1"/>
</dbReference>
<dbReference type="RefSeq" id="XP_008303614.1">
    <property type="nucleotide sequence ID" value="XM_008305392.1"/>
</dbReference>
<accession>A0A9Y4NUB8</accession>
<evidence type="ECO:0000313" key="2">
    <source>
        <dbReference type="Proteomes" id="UP000694891"/>
    </source>
</evidence>
<evidence type="ECO:0000313" key="3">
    <source>
        <dbReference type="RefSeq" id="XP_008303614.1"/>
    </source>
</evidence>
<protein>
    <submittedName>
        <fullName evidence="3">Pyrin-like</fullName>
    </submittedName>
</protein>
<dbReference type="InterPro" id="IPR004020">
    <property type="entry name" value="DAPIN"/>
</dbReference>
<gene>
    <name evidence="3" type="primary">LOC103375182</name>
</gene>
<reference evidence="3" key="1">
    <citation type="submission" date="2025-08" db="UniProtKB">
        <authorList>
            <consortium name="RefSeq"/>
        </authorList>
    </citation>
    <scope>IDENTIFICATION</scope>
</reference>
<name>A0A9Y4NUB8_9TELE</name>
<keyword evidence="2" id="KW-1185">Reference proteome</keyword>
<feature type="domain" description="Pyrin" evidence="1">
    <location>
        <begin position="1"/>
        <end position="89"/>
    </location>
</feature>
<dbReference type="AlphaFoldDB" id="A0A9Y4NUB8"/>
<dbReference type="SUPFAM" id="SSF47986">
    <property type="entry name" value="DEATH domain"/>
    <property type="match status" value="1"/>
</dbReference>
<dbReference type="Proteomes" id="UP000694891">
    <property type="component" value="Unplaced"/>
</dbReference>
<organism evidence="2 3">
    <name type="scientific">Stegastes partitus</name>
    <name type="common">bicolor damselfish</name>
    <dbReference type="NCBI Taxonomy" id="144197"/>
    <lineage>
        <taxon>Eukaryota</taxon>
        <taxon>Metazoa</taxon>
        <taxon>Chordata</taxon>
        <taxon>Craniata</taxon>
        <taxon>Vertebrata</taxon>
        <taxon>Euteleostomi</taxon>
        <taxon>Actinopterygii</taxon>
        <taxon>Neopterygii</taxon>
        <taxon>Teleostei</taxon>
        <taxon>Neoteleostei</taxon>
        <taxon>Acanthomorphata</taxon>
        <taxon>Ovalentaria</taxon>
        <taxon>Pomacentridae</taxon>
        <taxon>Stegastes</taxon>
    </lineage>
</organism>
<dbReference type="Pfam" id="PF02758">
    <property type="entry name" value="PYRIN"/>
    <property type="match status" value="1"/>
</dbReference>
<dbReference type="InterPro" id="IPR011029">
    <property type="entry name" value="DEATH-like_dom_sf"/>
</dbReference>
<sequence>MQVKVLLFNTLEELIDDDLKTFQWYCTMDILAECKPFPRSRLEKACRIVTVTKLTESYGEELAVRLTVEILKKMTINDLAETLRSKYAESRPAAPSTSSSAQSPSAAAAAAAPAATISAQQGAILVAPMISSSTTGPLNVTIHNYK</sequence>